<organism evidence="1 2">
    <name type="scientific">[Clostridium] methylpentosum DSM 5476</name>
    <dbReference type="NCBI Taxonomy" id="537013"/>
    <lineage>
        <taxon>Bacteria</taxon>
        <taxon>Bacillati</taxon>
        <taxon>Bacillota</taxon>
        <taxon>Clostridia</taxon>
        <taxon>Eubacteriales</taxon>
        <taxon>Oscillospiraceae</taxon>
        <taxon>Oscillospiraceae incertae sedis</taxon>
    </lineage>
</organism>
<reference evidence="1 2" key="2">
    <citation type="submission" date="2009-02" db="EMBL/GenBank/DDBJ databases">
        <title>Draft genome sequence of Clostridium methylpentosum (DSM 5476).</title>
        <authorList>
            <person name="Sudarsanam P."/>
            <person name="Ley R."/>
            <person name="Guruge J."/>
            <person name="Turnbaugh P.J."/>
            <person name="Mahowald M."/>
            <person name="Liep D."/>
            <person name="Gordon J."/>
        </authorList>
    </citation>
    <scope>NUCLEOTIDE SEQUENCE [LARGE SCALE GENOMIC DNA]</scope>
    <source>
        <strain evidence="1 2">DSM 5476</strain>
    </source>
</reference>
<dbReference type="AlphaFoldDB" id="C0EF74"/>
<comment type="caution">
    <text evidence="1">The sequence shown here is derived from an EMBL/GenBank/DDBJ whole genome shotgun (WGS) entry which is preliminary data.</text>
</comment>
<sequence>MLFHGSYTDFLLDFTYILPQLYSGDKIKMGCIASKVLSHPHRAAACIVE</sequence>
<evidence type="ECO:0000313" key="2">
    <source>
        <dbReference type="Proteomes" id="UP000003340"/>
    </source>
</evidence>
<evidence type="ECO:0000313" key="1">
    <source>
        <dbReference type="EMBL" id="EEG29876.1"/>
    </source>
</evidence>
<protein>
    <submittedName>
        <fullName evidence="1">Uncharacterized protein</fullName>
    </submittedName>
</protein>
<keyword evidence="2" id="KW-1185">Reference proteome</keyword>
<dbReference type="EMBL" id="ACEC01000084">
    <property type="protein sequence ID" value="EEG29876.1"/>
    <property type="molecule type" value="Genomic_DNA"/>
</dbReference>
<accession>C0EF74</accession>
<dbReference type="Proteomes" id="UP000003340">
    <property type="component" value="Unassembled WGS sequence"/>
</dbReference>
<gene>
    <name evidence="1" type="ORF">CLOSTMETH_02514</name>
</gene>
<dbReference type="HOGENOM" id="CLU_3134164_0_0_9"/>
<proteinExistence type="predicted"/>
<dbReference type="STRING" id="537013.CLOSTMETH_02514"/>
<name>C0EF74_9FIRM</name>
<reference evidence="1 2" key="1">
    <citation type="submission" date="2009-01" db="EMBL/GenBank/DDBJ databases">
        <authorList>
            <person name="Fulton L."/>
            <person name="Clifton S."/>
            <person name="Fulton B."/>
            <person name="Xu J."/>
            <person name="Minx P."/>
            <person name="Pepin K.H."/>
            <person name="Johnson M."/>
            <person name="Bhonagiri V."/>
            <person name="Nash W.E."/>
            <person name="Mardis E.R."/>
            <person name="Wilson R.K."/>
        </authorList>
    </citation>
    <scope>NUCLEOTIDE SEQUENCE [LARGE SCALE GENOMIC DNA]</scope>
    <source>
        <strain evidence="1 2">DSM 5476</strain>
    </source>
</reference>